<sequence>MGCIDAYPTRSYVGPNSPEDLSPTLSPPTHQQLHTLYTSIAPQPFHPSRSSSLTIHPPKSSNPLTSSPLSLPFTLISICPHLIPDWSHLTSDLLTNILLLYPTGPTSSPYYTFSPASSSSSSPSSHDTYSITETVTLPTKTQDIEFRSTLHLSITPMTTAGMIGISKEEWRTLIGLLYSANGMMGAETHGLGFGRLEIGGNFPTQLQISKPKFKAGTKETKEKGEKRLGPSDIIFTSPPQKASRPQEENSGYPSPSPFTPSISMVQGEPETLFTWKATWVYYGVEIDGEGKEALRECSQMPLGTEIDFESRKGDLEKGAEGDSGEKVLKDVYMEDGEGEERWKIDL</sequence>
<accession>A0A5N6KC26</accession>
<dbReference type="EMBL" id="VIGI01000004">
    <property type="protein sequence ID" value="KAB8300989.1"/>
    <property type="molecule type" value="Genomic_DNA"/>
</dbReference>
<proteinExistence type="predicted"/>
<keyword evidence="3" id="KW-1185">Reference proteome</keyword>
<evidence type="ECO:0000313" key="3">
    <source>
        <dbReference type="Proteomes" id="UP000326757"/>
    </source>
</evidence>
<evidence type="ECO:0000256" key="1">
    <source>
        <dbReference type="SAM" id="MobiDB-lite"/>
    </source>
</evidence>
<dbReference type="AlphaFoldDB" id="A0A5N6KC26"/>
<comment type="caution">
    <text evidence="2">The sequence shown here is derived from an EMBL/GenBank/DDBJ whole genome shotgun (WGS) entry which is preliminary data.</text>
</comment>
<dbReference type="OrthoDB" id="3564301at2759"/>
<feature type="compositionally biased region" description="Polar residues" evidence="1">
    <location>
        <begin position="248"/>
        <end position="260"/>
    </location>
</feature>
<evidence type="ECO:0000313" key="2">
    <source>
        <dbReference type="EMBL" id="KAB8300989.1"/>
    </source>
</evidence>
<feature type="region of interest" description="Disordered" evidence="1">
    <location>
        <begin position="207"/>
        <end position="260"/>
    </location>
</feature>
<feature type="compositionally biased region" description="Basic and acidic residues" evidence="1">
    <location>
        <begin position="216"/>
        <end position="229"/>
    </location>
</feature>
<protein>
    <submittedName>
        <fullName evidence="2">Uncharacterized protein</fullName>
    </submittedName>
</protein>
<reference evidence="2 3" key="1">
    <citation type="submission" date="2019-06" db="EMBL/GenBank/DDBJ databases">
        <title>Genome Sequence of the Brown Rot Fungal Pathogen Monilinia laxa.</title>
        <authorList>
            <person name="De Miccolis Angelini R.M."/>
            <person name="Landi L."/>
            <person name="Abate D."/>
            <person name="Pollastro S."/>
            <person name="Romanazzi G."/>
            <person name="Faretra F."/>
        </authorList>
    </citation>
    <scope>NUCLEOTIDE SEQUENCE [LARGE SCALE GENOMIC DNA]</scope>
    <source>
        <strain evidence="2 3">Mlax316</strain>
    </source>
</reference>
<dbReference type="Proteomes" id="UP000326757">
    <property type="component" value="Unassembled WGS sequence"/>
</dbReference>
<gene>
    <name evidence="2" type="ORF">EYC80_002913</name>
</gene>
<name>A0A5N6KC26_MONLA</name>
<organism evidence="2 3">
    <name type="scientific">Monilinia laxa</name>
    <name type="common">Brown rot fungus</name>
    <name type="synonym">Sclerotinia laxa</name>
    <dbReference type="NCBI Taxonomy" id="61186"/>
    <lineage>
        <taxon>Eukaryota</taxon>
        <taxon>Fungi</taxon>
        <taxon>Dikarya</taxon>
        <taxon>Ascomycota</taxon>
        <taxon>Pezizomycotina</taxon>
        <taxon>Leotiomycetes</taxon>
        <taxon>Helotiales</taxon>
        <taxon>Sclerotiniaceae</taxon>
        <taxon>Monilinia</taxon>
    </lineage>
</organism>